<evidence type="ECO:0000256" key="15">
    <source>
        <dbReference type="ARBA" id="ARBA00034617"/>
    </source>
</evidence>
<dbReference type="Pfam" id="PF00570">
    <property type="entry name" value="HRDC"/>
    <property type="match status" value="1"/>
</dbReference>
<dbReference type="NCBIfam" id="TIGR01389">
    <property type="entry name" value="recQ"/>
    <property type="match status" value="1"/>
</dbReference>
<evidence type="ECO:0000259" key="17">
    <source>
        <dbReference type="PROSITE" id="PS50967"/>
    </source>
</evidence>
<feature type="domain" description="Helicase ATP-binding" evidence="18">
    <location>
        <begin position="25"/>
        <end position="195"/>
    </location>
</feature>
<dbReference type="PROSITE" id="PS50967">
    <property type="entry name" value="HRDC"/>
    <property type="match status" value="1"/>
</dbReference>
<evidence type="ECO:0000256" key="16">
    <source>
        <dbReference type="NCBIfam" id="TIGR01389"/>
    </source>
</evidence>
<dbReference type="InterPro" id="IPR010997">
    <property type="entry name" value="HRDC-like_sf"/>
</dbReference>
<dbReference type="SMART" id="SM00956">
    <property type="entry name" value="RQC"/>
    <property type="match status" value="1"/>
</dbReference>
<dbReference type="SMART" id="SM00490">
    <property type="entry name" value="HELICc"/>
    <property type="match status" value="1"/>
</dbReference>
<keyword evidence="8 20" id="KW-0347">Helicase</keyword>
<evidence type="ECO:0000256" key="1">
    <source>
        <dbReference type="ARBA" id="ARBA00001946"/>
    </source>
</evidence>
<dbReference type="InterPro" id="IPR044876">
    <property type="entry name" value="HRDC_dom_sf"/>
</dbReference>
<evidence type="ECO:0000256" key="14">
    <source>
        <dbReference type="ARBA" id="ARBA00023235"/>
    </source>
</evidence>
<evidence type="ECO:0000256" key="11">
    <source>
        <dbReference type="ARBA" id="ARBA00023125"/>
    </source>
</evidence>
<dbReference type="Proteomes" id="UP000177907">
    <property type="component" value="Unassembled WGS sequence"/>
</dbReference>
<comment type="cofactor">
    <cofactor evidence="2">
        <name>Zn(2+)</name>
        <dbReference type="ChEBI" id="CHEBI:29105"/>
    </cofactor>
</comment>
<comment type="caution">
    <text evidence="20">The sequence shown here is derived from an EMBL/GenBank/DDBJ whole genome shotgun (WGS) entry which is preliminary data.</text>
</comment>
<evidence type="ECO:0000256" key="7">
    <source>
        <dbReference type="ARBA" id="ARBA00022801"/>
    </source>
</evidence>
<dbReference type="InterPro" id="IPR001650">
    <property type="entry name" value="Helicase_C-like"/>
</dbReference>
<keyword evidence="5" id="KW-0547">Nucleotide-binding</keyword>
<reference evidence="20 21" key="1">
    <citation type="journal article" date="2016" name="Nat. Commun.">
        <title>Thousands of microbial genomes shed light on interconnected biogeochemical processes in an aquifer system.</title>
        <authorList>
            <person name="Anantharaman K."/>
            <person name="Brown C.T."/>
            <person name="Hug L.A."/>
            <person name="Sharon I."/>
            <person name="Castelle C.J."/>
            <person name="Probst A.J."/>
            <person name="Thomas B.C."/>
            <person name="Singh A."/>
            <person name="Wilkins M.J."/>
            <person name="Karaoz U."/>
            <person name="Brodie E.L."/>
            <person name="Williams K.H."/>
            <person name="Hubbard S.S."/>
            <person name="Banfield J.F."/>
        </authorList>
    </citation>
    <scope>NUCLEOTIDE SEQUENCE [LARGE SCALE GENOMIC DNA]</scope>
</reference>
<feature type="domain" description="HRDC" evidence="17">
    <location>
        <begin position="516"/>
        <end position="596"/>
    </location>
</feature>
<dbReference type="InterPro" id="IPR011545">
    <property type="entry name" value="DEAD/DEAH_box_helicase_dom"/>
</dbReference>
<sequence length="611" mass="69523">MSFPAQILKTKFGYEEFRFNQEEIIKTIMQKRDVFVLMPTGGGKSLCYQIPALLFPGVTVVVSPLIALMKDQVDALRLNGIKAAYLNSSLTPPEVANIYEQLKNNEIKLLYISPERLLGNNQQFMVFLRELEISLFAIDEAHCISHWGHDFRPEYRMLSSLKRMFPAVPTIALTATADKLTRADILNKLQLKTPSIFVASFNRPNIRYTVEPKRKMYEQIIAYLKRHRDDSGIIYVLSRNSAEKLADKLTADGFSAKPYHAGLAGEKRRKNQELFIRDGVKIIVATIAFGMGINKSNVRFVIHADLPKNIESYYQETGRAGRDGLKSDAILYFSGGDVNKLKNFALVENNPEQTRVMLRKLSQMADLCEANACRRKAILNYFDEEADSQCGNCDICLTTREQFDGTIIAQKALSAVARLESRYGLTYVVDFLRGSKSEKIHTHHKALKTYGIGADISKEDWYRYFKDFISFNFLKQVGSEYPILMLTEKSRAVLAGTEKVSLVKAAEKIRVVLEDLPHEKPLLDYLKTVRTDLAQKENVPAYLVFSDATLLELATYLPQTLEETRKISGFGDIKLARYGKIFTEAVKYYCEKRGLASKINEKVPKRERNKK</sequence>
<dbReference type="Pfam" id="PF16124">
    <property type="entry name" value="RecQ_Zn_bind"/>
    <property type="match status" value="1"/>
</dbReference>
<keyword evidence="13" id="KW-0234">DNA repair</keyword>
<dbReference type="SUPFAM" id="SSF52540">
    <property type="entry name" value="P-loop containing nucleoside triphosphate hydrolases"/>
    <property type="match status" value="2"/>
</dbReference>
<dbReference type="STRING" id="1798704.A3J93_05575"/>
<evidence type="ECO:0000256" key="10">
    <source>
        <dbReference type="ARBA" id="ARBA00022840"/>
    </source>
</evidence>
<comment type="cofactor">
    <cofactor evidence="1">
        <name>Mg(2+)</name>
        <dbReference type="ChEBI" id="CHEBI:18420"/>
    </cofactor>
</comment>
<evidence type="ECO:0000259" key="19">
    <source>
        <dbReference type="PROSITE" id="PS51194"/>
    </source>
</evidence>
<keyword evidence="6" id="KW-0227">DNA damage</keyword>
<dbReference type="GO" id="GO:0043138">
    <property type="term" value="F:3'-5' DNA helicase activity"/>
    <property type="evidence" value="ECO:0007669"/>
    <property type="project" value="UniProtKB-EC"/>
</dbReference>
<dbReference type="Pfam" id="PF00270">
    <property type="entry name" value="DEAD"/>
    <property type="match status" value="1"/>
</dbReference>
<dbReference type="InterPro" id="IPR004589">
    <property type="entry name" value="DNA_helicase_ATP-dep_RecQ"/>
</dbReference>
<dbReference type="FunFam" id="3.40.50.300:FF:000296">
    <property type="entry name" value="ATP-dependent DNA helicase RecQ"/>
    <property type="match status" value="1"/>
</dbReference>
<dbReference type="GO" id="GO:0016787">
    <property type="term" value="F:hydrolase activity"/>
    <property type="evidence" value="ECO:0007669"/>
    <property type="project" value="UniProtKB-KW"/>
</dbReference>
<dbReference type="SMART" id="SM00487">
    <property type="entry name" value="DEXDc"/>
    <property type="match status" value="1"/>
</dbReference>
<evidence type="ECO:0000313" key="21">
    <source>
        <dbReference type="Proteomes" id="UP000177907"/>
    </source>
</evidence>
<dbReference type="EMBL" id="MFQZ01000007">
    <property type="protein sequence ID" value="OGH88094.1"/>
    <property type="molecule type" value="Genomic_DNA"/>
</dbReference>
<dbReference type="EC" id="5.6.2.4" evidence="16"/>
<dbReference type="CDD" id="cd17920">
    <property type="entry name" value="DEXHc_RecQ"/>
    <property type="match status" value="1"/>
</dbReference>
<dbReference type="GO" id="GO:0006281">
    <property type="term" value="P:DNA repair"/>
    <property type="evidence" value="ECO:0007669"/>
    <property type="project" value="UniProtKB-KW"/>
</dbReference>
<feature type="domain" description="Helicase C-terminal" evidence="19">
    <location>
        <begin position="216"/>
        <end position="362"/>
    </location>
</feature>
<dbReference type="PROSITE" id="PS51194">
    <property type="entry name" value="HELICASE_CTER"/>
    <property type="match status" value="1"/>
</dbReference>
<dbReference type="GO" id="GO:0005737">
    <property type="term" value="C:cytoplasm"/>
    <property type="evidence" value="ECO:0007669"/>
    <property type="project" value="TreeGrafter"/>
</dbReference>
<keyword evidence="14" id="KW-0413">Isomerase</keyword>
<evidence type="ECO:0000256" key="4">
    <source>
        <dbReference type="ARBA" id="ARBA00022723"/>
    </source>
</evidence>
<dbReference type="Pfam" id="PF00271">
    <property type="entry name" value="Helicase_C"/>
    <property type="match status" value="1"/>
</dbReference>
<dbReference type="InterPro" id="IPR027417">
    <property type="entry name" value="P-loop_NTPase"/>
</dbReference>
<dbReference type="Gene3D" id="3.40.50.300">
    <property type="entry name" value="P-loop containing nucleotide triphosphate hydrolases"/>
    <property type="match status" value="2"/>
</dbReference>
<keyword evidence="11" id="KW-0238">DNA-binding</keyword>
<dbReference type="GO" id="GO:0030894">
    <property type="term" value="C:replisome"/>
    <property type="evidence" value="ECO:0007669"/>
    <property type="project" value="TreeGrafter"/>
</dbReference>
<proteinExistence type="inferred from homology"/>
<comment type="catalytic activity">
    <reaction evidence="15">
        <text>Couples ATP hydrolysis with the unwinding of duplex DNA by translocating in the 3'-5' direction.</text>
        <dbReference type="EC" id="5.6.2.4"/>
    </reaction>
</comment>
<dbReference type="PROSITE" id="PS51192">
    <property type="entry name" value="HELICASE_ATP_BIND_1"/>
    <property type="match status" value="1"/>
</dbReference>
<evidence type="ECO:0000256" key="8">
    <source>
        <dbReference type="ARBA" id="ARBA00022806"/>
    </source>
</evidence>
<protein>
    <recommendedName>
        <fullName evidence="16">DNA helicase RecQ</fullName>
        <ecNumber evidence="16">5.6.2.4</ecNumber>
    </recommendedName>
</protein>
<gene>
    <name evidence="20" type="ORF">A3J93_05575</name>
</gene>
<organism evidence="20 21">
    <name type="scientific">Candidatus Magasanikbacteria bacterium RIFOXYC2_FULL_42_28</name>
    <dbReference type="NCBI Taxonomy" id="1798704"/>
    <lineage>
        <taxon>Bacteria</taxon>
        <taxon>Candidatus Magasanikiibacteriota</taxon>
    </lineage>
</organism>
<evidence type="ECO:0000256" key="6">
    <source>
        <dbReference type="ARBA" id="ARBA00022763"/>
    </source>
</evidence>
<evidence type="ECO:0000256" key="5">
    <source>
        <dbReference type="ARBA" id="ARBA00022741"/>
    </source>
</evidence>
<dbReference type="GO" id="GO:0009432">
    <property type="term" value="P:SOS response"/>
    <property type="evidence" value="ECO:0007669"/>
    <property type="project" value="UniProtKB-UniRule"/>
</dbReference>
<dbReference type="NCBIfam" id="TIGR00614">
    <property type="entry name" value="recQ_fam"/>
    <property type="match status" value="1"/>
</dbReference>
<dbReference type="PANTHER" id="PTHR13710:SF105">
    <property type="entry name" value="ATP-DEPENDENT DNA HELICASE Q1"/>
    <property type="match status" value="1"/>
</dbReference>
<dbReference type="InterPro" id="IPR002121">
    <property type="entry name" value="HRDC_dom"/>
</dbReference>
<dbReference type="GO" id="GO:0006260">
    <property type="term" value="P:DNA replication"/>
    <property type="evidence" value="ECO:0007669"/>
    <property type="project" value="InterPro"/>
</dbReference>
<dbReference type="InterPro" id="IPR014001">
    <property type="entry name" value="Helicase_ATP-bd"/>
</dbReference>
<comment type="similarity">
    <text evidence="3">Belongs to the helicase family. RecQ subfamily.</text>
</comment>
<dbReference type="GO" id="GO:0003677">
    <property type="term" value="F:DNA binding"/>
    <property type="evidence" value="ECO:0007669"/>
    <property type="project" value="UniProtKB-KW"/>
</dbReference>
<evidence type="ECO:0000259" key="18">
    <source>
        <dbReference type="PROSITE" id="PS51192"/>
    </source>
</evidence>
<dbReference type="InterPro" id="IPR018982">
    <property type="entry name" value="RQC_domain"/>
</dbReference>
<dbReference type="InterPro" id="IPR036388">
    <property type="entry name" value="WH-like_DNA-bd_sf"/>
</dbReference>
<keyword evidence="7" id="KW-0378">Hydrolase</keyword>
<dbReference type="PANTHER" id="PTHR13710">
    <property type="entry name" value="DNA HELICASE RECQ FAMILY MEMBER"/>
    <property type="match status" value="1"/>
</dbReference>
<evidence type="ECO:0000256" key="9">
    <source>
        <dbReference type="ARBA" id="ARBA00022833"/>
    </source>
</evidence>
<dbReference type="AlphaFoldDB" id="A0A1F6NWS6"/>
<name>A0A1F6NWS6_9BACT</name>
<evidence type="ECO:0000256" key="12">
    <source>
        <dbReference type="ARBA" id="ARBA00023172"/>
    </source>
</evidence>
<accession>A0A1F6NWS6</accession>
<evidence type="ECO:0000256" key="13">
    <source>
        <dbReference type="ARBA" id="ARBA00023204"/>
    </source>
</evidence>
<dbReference type="CDD" id="cd18794">
    <property type="entry name" value="SF2_C_RecQ"/>
    <property type="match status" value="1"/>
</dbReference>
<evidence type="ECO:0000256" key="3">
    <source>
        <dbReference type="ARBA" id="ARBA00005446"/>
    </source>
</evidence>
<dbReference type="FunFam" id="3.40.50.300:FF:000156">
    <property type="entry name" value="ATP-dependent DNA helicase recQ"/>
    <property type="match status" value="1"/>
</dbReference>
<keyword evidence="4" id="KW-0479">Metal-binding</keyword>
<keyword evidence="9" id="KW-0862">Zinc</keyword>
<dbReference type="GO" id="GO:0006310">
    <property type="term" value="P:DNA recombination"/>
    <property type="evidence" value="ECO:0007669"/>
    <property type="project" value="UniProtKB-UniRule"/>
</dbReference>
<evidence type="ECO:0000313" key="20">
    <source>
        <dbReference type="EMBL" id="OGH88094.1"/>
    </source>
</evidence>
<keyword evidence="12" id="KW-0233">DNA recombination</keyword>
<evidence type="ECO:0000256" key="2">
    <source>
        <dbReference type="ARBA" id="ARBA00001947"/>
    </source>
</evidence>
<keyword evidence="10" id="KW-0067">ATP-binding</keyword>
<dbReference type="InterPro" id="IPR006293">
    <property type="entry name" value="DNA_helicase_ATP-dep_RecQ_bac"/>
</dbReference>
<dbReference type="GO" id="GO:0009378">
    <property type="term" value="F:four-way junction helicase activity"/>
    <property type="evidence" value="ECO:0007669"/>
    <property type="project" value="TreeGrafter"/>
</dbReference>
<dbReference type="Gene3D" id="1.10.150.80">
    <property type="entry name" value="HRDC domain"/>
    <property type="match status" value="1"/>
</dbReference>
<dbReference type="SMART" id="SM00341">
    <property type="entry name" value="HRDC"/>
    <property type="match status" value="1"/>
</dbReference>
<dbReference type="InterPro" id="IPR032284">
    <property type="entry name" value="RecQ_Zn-bd"/>
</dbReference>
<dbReference type="GO" id="GO:0043590">
    <property type="term" value="C:bacterial nucleoid"/>
    <property type="evidence" value="ECO:0007669"/>
    <property type="project" value="TreeGrafter"/>
</dbReference>
<dbReference type="GO" id="GO:0046872">
    <property type="term" value="F:metal ion binding"/>
    <property type="evidence" value="ECO:0007669"/>
    <property type="project" value="UniProtKB-KW"/>
</dbReference>
<dbReference type="Pfam" id="PF09382">
    <property type="entry name" value="RQC"/>
    <property type="match status" value="1"/>
</dbReference>
<dbReference type="GO" id="GO:0005524">
    <property type="term" value="F:ATP binding"/>
    <property type="evidence" value="ECO:0007669"/>
    <property type="project" value="UniProtKB-KW"/>
</dbReference>
<dbReference type="SUPFAM" id="SSF47819">
    <property type="entry name" value="HRDC-like"/>
    <property type="match status" value="1"/>
</dbReference>
<dbReference type="Gene3D" id="1.10.10.10">
    <property type="entry name" value="Winged helix-like DNA-binding domain superfamily/Winged helix DNA-binding domain"/>
    <property type="match status" value="1"/>
</dbReference>